<dbReference type="InterPro" id="IPR029055">
    <property type="entry name" value="Ntn_hydrolases_N"/>
</dbReference>
<dbReference type="Gene3D" id="3.60.20.40">
    <property type="match status" value="1"/>
</dbReference>
<sequence>MPCTALNCSVSPTSDSSLTIVRARYREARLRILSSVLFLVVAVAFIFYELKYGSLDSKPVSVRPPGSLEHLWNSSQWADVPPFYQNEEMSVEGQHHEDTETEQHNHHDKLNELDHHSHSHKEQPEMLPATHSHASGTYHNAAIVSDSETCSRVGKEVLASDGTLIDAGIATALCLAVVHPHTTSLGGIFSSIYYNGMASVLNAMPQEASQTKYGIPHLLQGLWSLHQKHGRNSWSQLVNYAVQLAKEGFLVDEVLAAALKEKHQTVKSSMELCNLFCESKNTLKGVGATVRNPTLGDVLQQIATSMTDHMLPTAVIQSLLHDLDARDKDTFSNAMSKIELKVEEPIELHFEGMTLYSTPDPTAGKILSDSLQETYNKSVLEGVRSDTSMYKAYHLLLNASIITYIKSGVRPRDSPTTIPTETLPPCSPAPVGSTILIASKNGSVFVMSLSLNSTFGSGFVSPSTGILMSDFACGSESLCPMFWASPSVLLGMEEESLGLGATGSSSIPFSLAQTIFSYVTLKKNLTESVHGTLLRYGNADSWHKYFGLVERKEELVNGEYPVSTIVVDVQAEHVHVATSHGPCCYYEGF</sequence>
<dbReference type="SUPFAM" id="SSF56235">
    <property type="entry name" value="N-terminal nucleophile aminohydrolases (Ntn hydrolases)"/>
    <property type="match status" value="1"/>
</dbReference>
<dbReference type="PANTHER" id="PTHR47278:SF1">
    <property type="entry name" value="GLUTATHIONE HYDROLASE 6"/>
    <property type="match status" value="1"/>
</dbReference>
<organism evidence="3 4">
    <name type="scientific">Pelobates cultripes</name>
    <name type="common">Western spadefoot toad</name>
    <dbReference type="NCBI Taxonomy" id="61616"/>
    <lineage>
        <taxon>Eukaryota</taxon>
        <taxon>Metazoa</taxon>
        <taxon>Chordata</taxon>
        <taxon>Craniata</taxon>
        <taxon>Vertebrata</taxon>
        <taxon>Euteleostomi</taxon>
        <taxon>Amphibia</taxon>
        <taxon>Batrachia</taxon>
        <taxon>Anura</taxon>
        <taxon>Pelobatoidea</taxon>
        <taxon>Pelobatidae</taxon>
        <taxon>Pelobates</taxon>
    </lineage>
</organism>
<evidence type="ECO:0000256" key="2">
    <source>
        <dbReference type="SAM" id="Phobius"/>
    </source>
</evidence>
<feature type="transmembrane region" description="Helical" evidence="2">
    <location>
        <begin position="30"/>
        <end position="48"/>
    </location>
</feature>
<dbReference type="AlphaFoldDB" id="A0AAD1SHN8"/>
<dbReference type="GO" id="GO:0070062">
    <property type="term" value="C:extracellular exosome"/>
    <property type="evidence" value="ECO:0007669"/>
    <property type="project" value="TreeGrafter"/>
</dbReference>
<dbReference type="Pfam" id="PF01019">
    <property type="entry name" value="G_glu_transpept"/>
    <property type="match status" value="1"/>
</dbReference>
<comment type="similarity">
    <text evidence="1">Belongs to the gamma-glutamyltransferase family.</text>
</comment>
<dbReference type="Proteomes" id="UP001295444">
    <property type="component" value="Chromosome 05"/>
</dbReference>
<dbReference type="EMBL" id="OW240916">
    <property type="protein sequence ID" value="CAH2297404.1"/>
    <property type="molecule type" value="Genomic_DNA"/>
</dbReference>
<dbReference type="InterPro" id="IPR052688">
    <property type="entry name" value="Gamma-glutamyltransfase"/>
</dbReference>
<accession>A0AAD1SHN8</accession>
<name>A0AAD1SHN8_PELCU</name>
<gene>
    <name evidence="3" type="ORF">PECUL_23A049309</name>
</gene>
<evidence type="ECO:0000256" key="1">
    <source>
        <dbReference type="ARBA" id="ARBA00009381"/>
    </source>
</evidence>
<keyword evidence="2" id="KW-0812">Transmembrane</keyword>
<keyword evidence="4" id="KW-1185">Reference proteome</keyword>
<proteinExistence type="inferred from homology"/>
<dbReference type="InterPro" id="IPR043137">
    <property type="entry name" value="GGT_ssub_C"/>
</dbReference>
<keyword evidence="2" id="KW-1133">Transmembrane helix</keyword>
<dbReference type="PANTHER" id="PTHR47278">
    <property type="entry name" value="GLUTATHIONE HYDROLASE 6"/>
    <property type="match status" value="1"/>
</dbReference>
<reference evidence="3" key="1">
    <citation type="submission" date="2022-03" db="EMBL/GenBank/DDBJ databases">
        <authorList>
            <person name="Alioto T."/>
            <person name="Alioto T."/>
            <person name="Gomez Garrido J."/>
        </authorList>
    </citation>
    <scope>NUCLEOTIDE SEQUENCE</scope>
</reference>
<evidence type="ECO:0000313" key="3">
    <source>
        <dbReference type="EMBL" id="CAH2297404.1"/>
    </source>
</evidence>
<dbReference type="PRINTS" id="PR01210">
    <property type="entry name" value="GGTRANSPTASE"/>
</dbReference>
<protein>
    <submittedName>
        <fullName evidence="3">Gamma-glutamyltransferase 6</fullName>
    </submittedName>
</protein>
<keyword evidence="2" id="KW-0472">Membrane</keyword>
<evidence type="ECO:0000313" key="4">
    <source>
        <dbReference type="Proteomes" id="UP001295444"/>
    </source>
</evidence>